<protein>
    <submittedName>
        <fullName evidence="1">Uncharacterized protein</fullName>
    </submittedName>
</protein>
<accession>A0A2Z2KH58</accession>
<keyword evidence="2" id="KW-1185">Reference proteome</keyword>
<dbReference type="EMBL" id="CP021780">
    <property type="protein sequence ID" value="ASA22573.1"/>
    <property type="molecule type" value="Genomic_DNA"/>
</dbReference>
<evidence type="ECO:0000313" key="1">
    <source>
        <dbReference type="EMBL" id="ASA22573.1"/>
    </source>
</evidence>
<organism evidence="1 2">
    <name type="scientific">Paenibacillus donghaensis</name>
    <dbReference type="NCBI Taxonomy" id="414771"/>
    <lineage>
        <taxon>Bacteria</taxon>
        <taxon>Bacillati</taxon>
        <taxon>Bacillota</taxon>
        <taxon>Bacilli</taxon>
        <taxon>Bacillales</taxon>
        <taxon>Paenibacillaceae</taxon>
        <taxon>Paenibacillus</taxon>
    </lineage>
</organism>
<proteinExistence type="predicted"/>
<dbReference type="KEGG" id="pdh:B9T62_18360"/>
<reference evidence="1 2" key="1">
    <citation type="submission" date="2017-06" db="EMBL/GenBank/DDBJ databases">
        <title>Complete genome sequence of Paenibacillus donghaensis KCTC 13049T isolated from East Sea sediment, South Korea.</title>
        <authorList>
            <person name="Jung B.K."/>
            <person name="Hong S.-J."/>
            <person name="Shin J.-H."/>
        </authorList>
    </citation>
    <scope>NUCLEOTIDE SEQUENCE [LARGE SCALE GENOMIC DNA]</scope>
    <source>
        <strain evidence="1 2">KCTC 13049</strain>
    </source>
</reference>
<name>A0A2Z2KH58_9BACL</name>
<evidence type="ECO:0000313" key="2">
    <source>
        <dbReference type="Proteomes" id="UP000249890"/>
    </source>
</evidence>
<gene>
    <name evidence="1" type="ORF">B9T62_18360</name>
</gene>
<dbReference type="AlphaFoldDB" id="A0A2Z2KH58"/>
<dbReference type="Proteomes" id="UP000249890">
    <property type="component" value="Chromosome"/>
</dbReference>
<sequence length="63" mass="7392">MSRFKETFEYETIANNGSTYKYVDDGNWVTLLVNGKEWGASDGDRFIRVLLRDIKKLKEEKES</sequence>